<dbReference type="GO" id="GO:0071014">
    <property type="term" value="C:post-mRNA release spliceosomal complex"/>
    <property type="evidence" value="ECO:0007669"/>
    <property type="project" value="TreeGrafter"/>
</dbReference>
<accession>A0A7S0KVU9</accession>
<evidence type="ECO:0000256" key="2">
    <source>
        <dbReference type="SAM" id="MobiDB-lite"/>
    </source>
</evidence>
<organism evidence="3">
    <name type="scientific">Micromonas pusilla</name>
    <name type="common">Picoplanktonic green alga</name>
    <name type="synonym">Chromulina pusilla</name>
    <dbReference type="NCBI Taxonomy" id="38833"/>
    <lineage>
        <taxon>Eukaryota</taxon>
        <taxon>Viridiplantae</taxon>
        <taxon>Chlorophyta</taxon>
        <taxon>Mamiellophyceae</taxon>
        <taxon>Mamiellales</taxon>
        <taxon>Mamiellaceae</taxon>
        <taxon>Micromonas</taxon>
    </lineage>
</organism>
<reference evidence="3" key="1">
    <citation type="submission" date="2021-01" db="EMBL/GenBank/DDBJ databases">
        <authorList>
            <person name="Corre E."/>
            <person name="Pelletier E."/>
            <person name="Niang G."/>
            <person name="Scheremetjew M."/>
            <person name="Finn R."/>
            <person name="Kale V."/>
            <person name="Holt S."/>
            <person name="Cochrane G."/>
            <person name="Meng A."/>
            <person name="Brown T."/>
            <person name="Cohen L."/>
        </authorList>
    </citation>
    <scope>NUCLEOTIDE SEQUENCE</scope>
    <source>
        <strain evidence="3">CCMP494</strain>
    </source>
</reference>
<dbReference type="AlphaFoldDB" id="A0A7S0KVU9"/>
<proteinExistence type="predicted"/>
<feature type="region of interest" description="Disordered" evidence="2">
    <location>
        <begin position="1"/>
        <end position="46"/>
    </location>
</feature>
<feature type="coiled-coil region" evidence="1">
    <location>
        <begin position="98"/>
        <end position="125"/>
    </location>
</feature>
<dbReference type="InterPro" id="IPR013169">
    <property type="entry name" value="mRNA_splic_Cwf18-like"/>
</dbReference>
<gene>
    <name evidence="3" type="ORF">MSP1404_LOCUS11819</name>
</gene>
<dbReference type="PANTHER" id="PTHR31551">
    <property type="entry name" value="PRE-MRNA-SPLICING FACTOR CWF18"/>
    <property type="match status" value="1"/>
</dbReference>
<protein>
    <submittedName>
        <fullName evidence="3">Uncharacterized protein</fullName>
    </submittedName>
</protein>
<evidence type="ECO:0000256" key="1">
    <source>
        <dbReference type="SAM" id="Coils"/>
    </source>
</evidence>
<dbReference type="Pfam" id="PF08315">
    <property type="entry name" value="cwf18"/>
    <property type="match status" value="1"/>
</dbReference>
<keyword evidence="1" id="KW-0175">Coiled coil</keyword>
<sequence>MEQPGETMAERKARLKALRQAKEAAEGRAPEEETKDGGEEPPVLKFRNYLPKDEVLAEAVVKATKAPEFEPVEAKPLAVAEEDDIHDLLPTRENIDLKNHVERKMQKLERKTQRAMIELMQAEEDRRMQERGEQADE</sequence>
<dbReference type="EMBL" id="HBEV01015201">
    <property type="protein sequence ID" value="CAD8594415.1"/>
    <property type="molecule type" value="Transcribed_RNA"/>
</dbReference>
<evidence type="ECO:0000313" key="3">
    <source>
        <dbReference type="EMBL" id="CAD8594415.1"/>
    </source>
</evidence>
<dbReference type="GO" id="GO:0005684">
    <property type="term" value="C:U2-type spliceosomal complex"/>
    <property type="evidence" value="ECO:0007669"/>
    <property type="project" value="TreeGrafter"/>
</dbReference>
<feature type="compositionally biased region" description="Basic and acidic residues" evidence="2">
    <location>
        <begin position="20"/>
        <end position="38"/>
    </location>
</feature>
<name>A0A7S0KVU9_MICPS</name>
<dbReference type="PANTHER" id="PTHR31551:SF1">
    <property type="entry name" value="COILED-COIL DOMAIN-CONTAINING PROTEIN 12"/>
    <property type="match status" value="1"/>
</dbReference>